<reference evidence="3 4" key="1">
    <citation type="submission" date="2020-09" db="EMBL/GenBank/DDBJ databases">
        <title>Isolation and identification of active actinomycetes.</title>
        <authorList>
            <person name="Li X."/>
        </authorList>
    </citation>
    <scope>NUCLEOTIDE SEQUENCE [LARGE SCALE GENOMIC DNA]</scope>
    <source>
        <strain evidence="3 4">NEAU-LLC</strain>
    </source>
</reference>
<comment type="similarity">
    <text evidence="1">Belongs to the AHA1 family.</text>
</comment>
<name>A0ABR8NSE3_9MICO</name>
<evidence type="ECO:0000313" key="3">
    <source>
        <dbReference type="EMBL" id="MBD3943554.1"/>
    </source>
</evidence>
<dbReference type="InterPro" id="IPR013538">
    <property type="entry name" value="ASHA1/2-like_C"/>
</dbReference>
<dbReference type="Pfam" id="PF08327">
    <property type="entry name" value="AHSA1"/>
    <property type="match status" value="1"/>
</dbReference>
<dbReference type="RefSeq" id="WP_191173158.1">
    <property type="nucleotide sequence ID" value="NZ_JACXZS010000014.1"/>
</dbReference>
<comment type="caution">
    <text evidence="3">The sequence shown here is derived from an EMBL/GenBank/DDBJ whole genome shotgun (WGS) entry which is preliminary data.</text>
</comment>
<dbReference type="CDD" id="cd07814">
    <property type="entry name" value="SRPBCC_CalC_Aha1-like"/>
    <property type="match status" value="1"/>
</dbReference>
<dbReference type="SUPFAM" id="SSF55961">
    <property type="entry name" value="Bet v1-like"/>
    <property type="match status" value="1"/>
</dbReference>
<evidence type="ECO:0000259" key="2">
    <source>
        <dbReference type="Pfam" id="PF08327"/>
    </source>
</evidence>
<evidence type="ECO:0000256" key="1">
    <source>
        <dbReference type="ARBA" id="ARBA00006817"/>
    </source>
</evidence>
<evidence type="ECO:0000313" key="4">
    <source>
        <dbReference type="Proteomes" id="UP000598426"/>
    </source>
</evidence>
<dbReference type="Proteomes" id="UP000598426">
    <property type="component" value="Unassembled WGS sequence"/>
</dbReference>
<proteinExistence type="inferred from homology"/>
<feature type="domain" description="Activator of Hsp90 ATPase homologue 1/2-like C-terminal" evidence="2">
    <location>
        <begin position="17"/>
        <end position="143"/>
    </location>
</feature>
<dbReference type="InterPro" id="IPR023393">
    <property type="entry name" value="START-like_dom_sf"/>
</dbReference>
<organism evidence="3 4">
    <name type="scientific">Microbacterium helvum</name>
    <dbReference type="NCBI Taxonomy" id="2773713"/>
    <lineage>
        <taxon>Bacteria</taxon>
        <taxon>Bacillati</taxon>
        <taxon>Actinomycetota</taxon>
        <taxon>Actinomycetes</taxon>
        <taxon>Micrococcales</taxon>
        <taxon>Microbacteriaceae</taxon>
        <taxon>Microbacterium</taxon>
    </lineage>
</organism>
<dbReference type="EMBL" id="JACXZS010000014">
    <property type="protein sequence ID" value="MBD3943554.1"/>
    <property type="molecule type" value="Genomic_DNA"/>
</dbReference>
<gene>
    <name evidence="3" type="ORF">IF188_17830</name>
</gene>
<protein>
    <submittedName>
        <fullName evidence="3">SRPBCC domain-containing protein</fullName>
    </submittedName>
</protein>
<sequence>MVEQSPPEVEILHRFRAPRVAVWNAWTDPEVVARWWGSDPDGVVTAATLDVRVGGRFVVSFQDSTGETHTSEGVYLHVKQPAELGFTWSWVSEPGNTSRVNVELTADGGDTEMRFVHSELRGASAHDYAAGWRRTFAKLDRALAAGR</sequence>
<keyword evidence="4" id="KW-1185">Reference proteome</keyword>
<accession>A0ABR8NSE3</accession>
<dbReference type="Gene3D" id="3.30.530.20">
    <property type="match status" value="1"/>
</dbReference>